<protein>
    <recommendedName>
        <fullName evidence="4">Transglycosylase SLT domain-containing protein</fullName>
    </recommendedName>
</protein>
<evidence type="ECO:0000256" key="2">
    <source>
        <dbReference type="SAM" id="MobiDB-lite"/>
    </source>
</evidence>
<sequence length="255" mass="26563">MALGVGLLAACIVPSLAQTIENTRVASVQTEVAEAGTDAAASDKQRTDAPPASPMVPVATLRTANPRALYRSLIEQEVRLTSLPADVAEAVMGVESGYEPSRIGADGEIGLMQVIPATARMLGYSGDMAGFAAPEVNIKYGVRYLAQAWSKAGGDLCTALMKYRAGHGETRFSQLSVDYCTKARARLAAKGYPLTGTVPVATFGFRPGLGGGTAMASCRKRCLTLGGVGRVDFAALNNRLAQVAIQINVPKTAGK</sequence>
<keyword evidence="6" id="KW-1185">Reference proteome</keyword>
<comment type="caution">
    <text evidence="5">The sequence shown here is derived from an EMBL/GenBank/DDBJ whole genome shotgun (WGS) entry which is preliminary data.</text>
</comment>
<dbReference type="EMBL" id="LVYV01000006">
    <property type="protein sequence ID" value="KZD24069.1"/>
    <property type="molecule type" value="Genomic_DNA"/>
</dbReference>
<feature type="chain" id="PRO_5007848528" description="Transglycosylase SLT domain-containing protein" evidence="3">
    <location>
        <begin position="18"/>
        <end position="255"/>
    </location>
</feature>
<dbReference type="InterPro" id="IPR023346">
    <property type="entry name" value="Lysozyme-like_dom_sf"/>
</dbReference>
<dbReference type="Pfam" id="PF01464">
    <property type="entry name" value="SLT"/>
    <property type="match status" value="1"/>
</dbReference>
<gene>
    <name evidence="5" type="ORF">A4A58_24800</name>
</gene>
<dbReference type="AlphaFoldDB" id="A0A164A076"/>
<keyword evidence="3" id="KW-0732">Signal</keyword>
<dbReference type="InterPro" id="IPR008258">
    <property type="entry name" value="Transglycosylase_SLT_dom_1"/>
</dbReference>
<evidence type="ECO:0000259" key="4">
    <source>
        <dbReference type="Pfam" id="PF01464"/>
    </source>
</evidence>
<evidence type="ECO:0000256" key="1">
    <source>
        <dbReference type="ARBA" id="ARBA00009387"/>
    </source>
</evidence>
<feature type="domain" description="Transglycosylase SLT" evidence="4">
    <location>
        <begin position="82"/>
        <end position="172"/>
    </location>
</feature>
<dbReference type="SUPFAM" id="SSF53955">
    <property type="entry name" value="Lysozyme-like"/>
    <property type="match status" value="1"/>
</dbReference>
<evidence type="ECO:0000313" key="5">
    <source>
        <dbReference type="EMBL" id="KZD24069.1"/>
    </source>
</evidence>
<organism evidence="5 6">
    <name type="scientific">Tardiphaga robiniae</name>
    <dbReference type="NCBI Taxonomy" id="943830"/>
    <lineage>
        <taxon>Bacteria</taxon>
        <taxon>Pseudomonadati</taxon>
        <taxon>Pseudomonadota</taxon>
        <taxon>Alphaproteobacteria</taxon>
        <taxon>Hyphomicrobiales</taxon>
        <taxon>Nitrobacteraceae</taxon>
        <taxon>Tardiphaga</taxon>
    </lineage>
</organism>
<name>A0A164A076_9BRAD</name>
<feature type="region of interest" description="Disordered" evidence="2">
    <location>
        <begin position="36"/>
        <end position="55"/>
    </location>
</feature>
<comment type="similarity">
    <text evidence="1">Belongs to the virb1 family.</text>
</comment>
<proteinExistence type="inferred from homology"/>
<reference evidence="5 6" key="1">
    <citation type="submission" date="2016-03" db="EMBL/GenBank/DDBJ databases">
        <title>Microsymbionts genomes from the relict species Vavilovia formosa (Stev.) Fed.</title>
        <authorList>
            <person name="Kopat V."/>
            <person name="Chirak E."/>
            <person name="Kimeklis A."/>
            <person name="Andronov E."/>
        </authorList>
    </citation>
    <scope>NUCLEOTIDE SEQUENCE [LARGE SCALE GENOMIC DNA]</scope>
    <source>
        <strain evidence="5 6">Vaf07</strain>
    </source>
</reference>
<feature type="signal peptide" evidence="3">
    <location>
        <begin position="1"/>
        <end position="17"/>
    </location>
</feature>
<dbReference type="STRING" id="943830.A4A58_24800"/>
<evidence type="ECO:0000313" key="6">
    <source>
        <dbReference type="Proteomes" id="UP000076574"/>
    </source>
</evidence>
<dbReference type="Gene3D" id="1.10.530.10">
    <property type="match status" value="1"/>
</dbReference>
<accession>A0A164A076</accession>
<dbReference type="Proteomes" id="UP000076574">
    <property type="component" value="Unassembled WGS sequence"/>
</dbReference>
<evidence type="ECO:0000256" key="3">
    <source>
        <dbReference type="SAM" id="SignalP"/>
    </source>
</evidence>